<feature type="transmembrane region" description="Helical" evidence="1">
    <location>
        <begin position="62"/>
        <end position="83"/>
    </location>
</feature>
<feature type="transmembrane region" description="Helical" evidence="1">
    <location>
        <begin position="167"/>
        <end position="191"/>
    </location>
</feature>
<keyword evidence="1" id="KW-0472">Membrane</keyword>
<feature type="transmembrane region" description="Helical" evidence="1">
    <location>
        <begin position="6"/>
        <end position="24"/>
    </location>
</feature>
<reference evidence="2 3" key="1">
    <citation type="submission" date="2016-11" db="EMBL/GenBank/DDBJ databases">
        <title>The macronuclear genome of Stentor coeruleus: a giant cell with tiny introns.</title>
        <authorList>
            <person name="Slabodnick M."/>
            <person name="Ruby J.G."/>
            <person name="Reiff S.B."/>
            <person name="Swart E.C."/>
            <person name="Gosai S."/>
            <person name="Prabakaran S."/>
            <person name="Witkowska E."/>
            <person name="Larue G.E."/>
            <person name="Fisher S."/>
            <person name="Freeman R.M."/>
            <person name="Gunawardena J."/>
            <person name="Chu W."/>
            <person name="Stover N.A."/>
            <person name="Gregory B.D."/>
            <person name="Nowacki M."/>
            <person name="Derisi J."/>
            <person name="Roy S.W."/>
            <person name="Marshall W.F."/>
            <person name="Sood P."/>
        </authorList>
    </citation>
    <scope>NUCLEOTIDE SEQUENCE [LARGE SCALE GENOMIC DNA]</scope>
    <source>
        <strain evidence="2">WM001</strain>
    </source>
</reference>
<dbReference type="EMBL" id="MPUH01000021">
    <property type="protein sequence ID" value="OMJ94795.1"/>
    <property type="molecule type" value="Genomic_DNA"/>
</dbReference>
<proteinExistence type="predicted"/>
<evidence type="ECO:0000313" key="3">
    <source>
        <dbReference type="Proteomes" id="UP000187209"/>
    </source>
</evidence>
<comment type="caution">
    <text evidence="2">The sequence shown here is derived from an EMBL/GenBank/DDBJ whole genome shotgun (WGS) entry which is preliminary data.</text>
</comment>
<feature type="transmembrane region" description="Helical" evidence="1">
    <location>
        <begin position="109"/>
        <end position="130"/>
    </location>
</feature>
<feature type="transmembrane region" description="Helical" evidence="1">
    <location>
        <begin position="243"/>
        <end position="263"/>
    </location>
</feature>
<keyword evidence="1" id="KW-1133">Transmembrane helix</keyword>
<keyword evidence="1" id="KW-0812">Transmembrane</keyword>
<feature type="transmembrane region" description="Helical" evidence="1">
    <location>
        <begin position="136"/>
        <end position="155"/>
    </location>
</feature>
<gene>
    <name evidence="2" type="ORF">SteCoe_1976</name>
</gene>
<name>A0A1R2D0M4_9CILI</name>
<evidence type="ECO:0000256" key="1">
    <source>
        <dbReference type="SAM" id="Phobius"/>
    </source>
</evidence>
<dbReference type="Proteomes" id="UP000187209">
    <property type="component" value="Unassembled WGS sequence"/>
</dbReference>
<organism evidence="2 3">
    <name type="scientific">Stentor coeruleus</name>
    <dbReference type="NCBI Taxonomy" id="5963"/>
    <lineage>
        <taxon>Eukaryota</taxon>
        <taxon>Sar</taxon>
        <taxon>Alveolata</taxon>
        <taxon>Ciliophora</taxon>
        <taxon>Postciliodesmatophora</taxon>
        <taxon>Heterotrichea</taxon>
        <taxon>Heterotrichida</taxon>
        <taxon>Stentoridae</taxon>
        <taxon>Stentor</taxon>
    </lineage>
</organism>
<feature type="transmembrane region" description="Helical" evidence="1">
    <location>
        <begin position="36"/>
        <end position="56"/>
    </location>
</feature>
<sequence length="331" mass="37751">MFLVIIQNICEALIYTSFISYLINKYNYCGGFSLSLIYSISILSSSFGSIVLRNIYYRTWYAFFFCFITWIYATSAIILHFILEDDGILIAPANPILLKDIKKVKIAKLNLSALGTTFGCSFWLSIFTFSGSYLNLDYTIALAILGIILSIGILANKYKLHNIHKRARVFIGLCMIAIAFIIAGPLDFINISEFLQNFILKPLFLYGGIITVLYSGAADLLGCAITELGHNDYELVNDRMVGFFYPVNKFFSSFSYILMYFLSQNMERNYVIGCFSMIIALFAIVYEGYAHGLRNYLQKKRFEDDDPVFEYGNELISSEKKLIYSIDEDDV</sequence>
<feature type="transmembrane region" description="Helical" evidence="1">
    <location>
        <begin position="203"/>
        <end position="222"/>
    </location>
</feature>
<feature type="transmembrane region" description="Helical" evidence="1">
    <location>
        <begin position="269"/>
        <end position="290"/>
    </location>
</feature>
<protein>
    <submittedName>
        <fullName evidence="2">Uncharacterized protein</fullName>
    </submittedName>
</protein>
<keyword evidence="3" id="KW-1185">Reference proteome</keyword>
<evidence type="ECO:0000313" key="2">
    <source>
        <dbReference type="EMBL" id="OMJ94795.1"/>
    </source>
</evidence>
<accession>A0A1R2D0M4</accession>
<dbReference type="AlphaFoldDB" id="A0A1R2D0M4"/>